<evidence type="ECO:0000313" key="1">
    <source>
        <dbReference type="EMBL" id="AZA88114.1"/>
    </source>
</evidence>
<dbReference type="InterPro" id="IPR011990">
    <property type="entry name" value="TPR-like_helical_dom_sf"/>
</dbReference>
<protein>
    <submittedName>
        <fullName evidence="1">Tetratricopeptide repeat protein</fullName>
    </submittedName>
</protein>
<dbReference type="Gene3D" id="1.25.40.10">
    <property type="entry name" value="Tetratricopeptide repeat domain"/>
    <property type="match status" value="2"/>
</dbReference>
<dbReference type="Proteomes" id="UP000281741">
    <property type="component" value="Chromosome"/>
</dbReference>
<accession>A0AAD1DP25</accession>
<dbReference type="Pfam" id="PF13424">
    <property type="entry name" value="TPR_12"/>
    <property type="match status" value="1"/>
</dbReference>
<reference evidence="3 4" key="1">
    <citation type="submission" date="2018-11" db="EMBL/GenBank/DDBJ databases">
        <title>Proposal to divide the Flavobacteriaceae and reorganize its genera based on Amino Acid Identity values calculated from whole genome sequences.</title>
        <authorList>
            <person name="Nicholson A.C."/>
            <person name="Gulvik C.A."/>
            <person name="Whitney A.M."/>
            <person name="Humrighouse B.W."/>
            <person name="Bell M."/>
            <person name="Holmes B."/>
            <person name="Steigerwalt A.G."/>
            <person name="Villarma A."/>
            <person name="Sheth M."/>
            <person name="Batra D."/>
            <person name="Pryor J."/>
            <person name="Bernardet J.-F."/>
            <person name="Hugo C."/>
            <person name="Kampfer P."/>
            <person name="Newman J."/>
            <person name="McQuiston J.R."/>
        </authorList>
    </citation>
    <scope>NUCLEOTIDE SEQUENCE [LARGE SCALE GENOMIC DNA]</scope>
    <source>
        <strain evidence="1 3">G0207</strain>
        <strain evidence="2 4">H5143</strain>
    </source>
</reference>
<dbReference type="EMBL" id="CP033915">
    <property type="protein sequence ID" value="AZA88114.1"/>
    <property type="molecule type" value="Genomic_DNA"/>
</dbReference>
<keyword evidence="4" id="KW-1185">Reference proteome</keyword>
<dbReference type="Pfam" id="PF13181">
    <property type="entry name" value="TPR_8"/>
    <property type="match status" value="1"/>
</dbReference>
<evidence type="ECO:0000313" key="2">
    <source>
        <dbReference type="EMBL" id="AZA96675.1"/>
    </source>
</evidence>
<gene>
    <name evidence="1" type="ORF">EG349_15580</name>
    <name evidence="2" type="ORF">EG353_14365</name>
</gene>
<dbReference type="RefSeq" id="WP_123855042.1">
    <property type="nucleotide sequence ID" value="NZ_CP033912.1"/>
</dbReference>
<dbReference type="PANTHER" id="PTHR10098">
    <property type="entry name" value="RAPSYN-RELATED"/>
    <property type="match status" value="1"/>
</dbReference>
<dbReference type="Proteomes" id="UP000274073">
    <property type="component" value="Chromosome"/>
</dbReference>
<dbReference type="SMART" id="SM00028">
    <property type="entry name" value="TPR"/>
    <property type="match status" value="5"/>
</dbReference>
<name>A0AAD1DP25_9FLAO</name>
<organism evidence="1 3">
    <name type="scientific">Chryseobacterium shandongense</name>
    <dbReference type="NCBI Taxonomy" id="1493872"/>
    <lineage>
        <taxon>Bacteria</taxon>
        <taxon>Pseudomonadati</taxon>
        <taxon>Bacteroidota</taxon>
        <taxon>Flavobacteriia</taxon>
        <taxon>Flavobacteriales</taxon>
        <taxon>Weeksellaceae</taxon>
        <taxon>Chryseobacterium group</taxon>
        <taxon>Chryseobacterium</taxon>
    </lineage>
</organism>
<dbReference type="EMBL" id="CP033912">
    <property type="protein sequence ID" value="AZA96675.1"/>
    <property type="molecule type" value="Genomic_DNA"/>
</dbReference>
<dbReference type="SUPFAM" id="SSF48452">
    <property type="entry name" value="TPR-like"/>
    <property type="match status" value="2"/>
</dbReference>
<dbReference type="InterPro" id="IPR019734">
    <property type="entry name" value="TPR_rpt"/>
</dbReference>
<dbReference type="AlphaFoldDB" id="A0AAD1DP25"/>
<evidence type="ECO:0000313" key="3">
    <source>
        <dbReference type="Proteomes" id="UP000274073"/>
    </source>
</evidence>
<evidence type="ECO:0000313" key="4">
    <source>
        <dbReference type="Proteomes" id="UP000281741"/>
    </source>
</evidence>
<sequence length="558" mass="63575">MSNNRTKFGFQIGDNFHTIVSVHENNSGELIINPSSAENYSEIEFGNPNAEKKIKAQHYTVHNSRPESEEIVLNHTLEYEDGSKTNTRIYTRAFKRDLYCPVLQVRGQDFSIDRYKSQKKSKYKYISLGDYNPNVSTLYYMIVLCNPGFTLHNDFPDLNVTTIHFQKYSFSILWSYNLIRSHSTGKKTHFLTVKDIETQIKEGFSQEEIINLYRLTREIQHQSFISFLQKEFPEDINYFTPLKGIGFKKSSELSLDDNDKNSIILNHGYEAFVLGRKAQEEGLRQDALKLFEISADIFKAQKKVIAYAETLNSKGIIFQILGHPNKSIACYQEALGIYRKYNLDFNIAITKLNLSIVYRDTGDFTSAIELAMEALKISSSQYFTSLEAHANMELGTIYKNLKELKKAFDFLNTALVKYKEDHNRTDEAFCLGNIGLIRVAEGKFLESLNLHDQALDIFTSLDNKSGIANEVANVGNMNCVLGNFELGLTQLKLALEGHTSTGYQYGIATDLKLIGVHLANKGEHNEAKQFLEKSRDILLRIENYHGADQVSHILSQLG</sequence>
<proteinExistence type="predicted"/>